<proteinExistence type="predicted"/>
<evidence type="ECO:0000313" key="10">
    <source>
        <dbReference type="Proteomes" id="UP000218387"/>
    </source>
</evidence>
<reference evidence="9 10" key="1">
    <citation type="submission" date="2018-05" db="EMBL/GenBank/DDBJ databases">
        <title>Genome comparison of Eubacterium sp.</title>
        <authorList>
            <person name="Feng Y."/>
            <person name="Sanchez-Andrea I."/>
            <person name="Stams A.J.M."/>
            <person name="De Vos W.M."/>
        </authorList>
    </citation>
    <scope>NUCLEOTIDE SEQUENCE [LARGE SCALE GENOMIC DNA]</scope>
    <source>
        <strain evidence="9 10">YI</strain>
    </source>
</reference>
<dbReference type="GO" id="GO:0003677">
    <property type="term" value="F:DNA binding"/>
    <property type="evidence" value="ECO:0007669"/>
    <property type="project" value="UniProtKB-KW"/>
</dbReference>
<dbReference type="SMART" id="SM00850">
    <property type="entry name" value="LytTR"/>
    <property type="match status" value="1"/>
</dbReference>
<dbReference type="PROSITE" id="PS50110">
    <property type="entry name" value="RESPONSE_REGULATORY"/>
    <property type="match status" value="1"/>
</dbReference>
<evidence type="ECO:0000256" key="3">
    <source>
        <dbReference type="ARBA" id="ARBA00023012"/>
    </source>
</evidence>
<evidence type="ECO:0000313" key="9">
    <source>
        <dbReference type="EMBL" id="QCT71286.1"/>
    </source>
</evidence>
<protein>
    <recommendedName>
        <fullName evidence="1">Stage 0 sporulation protein A homolog</fullName>
    </recommendedName>
</protein>
<feature type="modified residue" description="4-aspartylphosphate" evidence="7">
    <location>
        <position position="57"/>
    </location>
</feature>
<dbReference type="AlphaFoldDB" id="A0A4V1GLX3"/>
<evidence type="ECO:0000256" key="7">
    <source>
        <dbReference type="PROSITE-ProRule" id="PRU00169"/>
    </source>
</evidence>
<accession>A0A4V1GLX3</accession>
<dbReference type="Pfam" id="PF04397">
    <property type="entry name" value="LytTR"/>
    <property type="match status" value="1"/>
</dbReference>
<sequence>MKILLCEDNQLELEEAKRCIQEATEDYQTPVKLHCFQEVESCLGYLENNVPDLAFIDIFMGEESGLHIARAIREKSRQAQIVFLTGSNEFAVESYDVEALDYVLKPPTPDRIRRTFEKYLQKYNSVEKFIQVKWRREELKIKESSILYIKTTGNETSFYTDNGVVSVYYPLKEIEKQLSPEWFLRLRKGLITSMDYIETMDTGCCTLKNGEEYSLSRKDKAAIRKKYFDYQFSKIEGR</sequence>
<dbReference type="InterPro" id="IPR007492">
    <property type="entry name" value="LytTR_DNA-bd_dom"/>
</dbReference>
<dbReference type="PANTHER" id="PTHR37299">
    <property type="entry name" value="TRANSCRIPTIONAL REGULATOR-RELATED"/>
    <property type="match status" value="1"/>
</dbReference>
<comment type="function">
    <text evidence="5">May play the central regulatory role in sporulation. It may be an element of the effector pathway responsible for the activation of sporulation genes in response to nutritional stress. Spo0A may act in concert with spo0H (a sigma factor) to control the expression of some genes that are critical to the sporulation process.</text>
</comment>
<gene>
    <name evidence="9" type="ORF">CPZ25_008070</name>
</gene>
<dbReference type="Proteomes" id="UP000218387">
    <property type="component" value="Chromosome"/>
</dbReference>
<evidence type="ECO:0000256" key="4">
    <source>
        <dbReference type="ARBA" id="ARBA00023159"/>
    </source>
</evidence>
<dbReference type="Gene3D" id="2.40.50.1020">
    <property type="entry name" value="LytTr DNA-binding domain"/>
    <property type="match status" value="1"/>
</dbReference>
<evidence type="ECO:0000259" key="8">
    <source>
        <dbReference type="PROSITE" id="PS50110"/>
    </source>
</evidence>
<evidence type="ECO:0000256" key="1">
    <source>
        <dbReference type="ARBA" id="ARBA00018672"/>
    </source>
</evidence>
<dbReference type="InterPro" id="IPR046947">
    <property type="entry name" value="LytR-like"/>
</dbReference>
<name>A0A4V1GLX3_EUBML</name>
<dbReference type="KEGG" id="emt:CPZ25_008070"/>
<keyword evidence="3" id="KW-0902">Two-component regulatory system</keyword>
<keyword evidence="10" id="KW-1185">Reference proteome</keyword>
<keyword evidence="7" id="KW-0597">Phosphoprotein</keyword>
<evidence type="ECO:0000256" key="5">
    <source>
        <dbReference type="ARBA" id="ARBA00024867"/>
    </source>
</evidence>
<dbReference type="InterPro" id="IPR011006">
    <property type="entry name" value="CheY-like_superfamily"/>
</dbReference>
<dbReference type="Gene3D" id="3.40.50.2300">
    <property type="match status" value="1"/>
</dbReference>
<feature type="domain" description="Response regulatory" evidence="8">
    <location>
        <begin position="2"/>
        <end position="120"/>
    </location>
</feature>
<dbReference type="EMBL" id="CP029487">
    <property type="protein sequence ID" value="QCT71286.1"/>
    <property type="molecule type" value="Genomic_DNA"/>
</dbReference>
<keyword evidence="9" id="KW-0238">DNA-binding</keyword>
<keyword evidence="4" id="KW-0010">Activator</keyword>
<keyword evidence="2" id="KW-0963">Cytoplasm</keyword>
<organism evidence="9 10">
    <name type="scientific">Eubacterium maltosivorans</name>
    <dbReference type="NCBI Taxonomy" id="2041044"/>
    <lineage>
        <taxon>Bacteria</taxon>
        <taxon>Bacillati</taxon>
        <taxon>Bacillota</taxon>
        <taxon>Clostridia</taxon>
        <taxon>Eubacteriales</taxon>
        <taxon>Eubacteriaceae</taxon>
        <taxon>Eubacterium</taxon>
    </lineage>
</organism>
<dbReference type="RefSeq" id="WP_074618463.1">
    <property type="nucleotide sequence ID" value="NZ_CABJDW020000003.1"/>
</dbReference>
<dbReference type="SMART" id="SM00448">
    <property type="entry name" value="REC"/>
    <property type="match status" value="1"/>
</dbReference>
<evidence type="ECO:0000256" key="2">
    <source>
        <dbReference type="ARBA" id="ARBA00022490"/>
    </source>
</evidence>
<evidence type="ECO:0000256" key="6">
    <source>
        <dbReference type="ARBA" id="ARBA00037164"/>
    </source>
</evidence>
<dbReference type="PANTHER" id="PTHR37299:SF3">
    <property type="entry name" value="STAGE 0 SPORULATION PROTEIN A HOMOLOG"/>
    <property type="match status" value="1"/>
</dbReference>
<dbReference type="Pfam" id="PF00072">
    <property type="entry name" value="Response_reg"/>
    <property type="match status" value="1"/>
</dbReference>
<dbReference type="InterPro" id="IPR001789">
    <property type="entry name" value="Sig_transdc_resp-reg_receiver"/>
</dbReference>
<dbReference type="SUPFAM" id="SSF52172">
    <property type="entry name" value="CheY-like"/>
    <property type="match status" value="1"/>
</dbReference>
<dbReference type="GO" id="GO:0000156">
    <property type="term" value="F:phosphorelay response regulator activity"/>
    <property type="evidence" value="ECO:0007669"/>
    <property type="project" value="InterPro"/>
</dbReference>
<comment type="function">
    <text evidence="6">Required for high-level post-exponential phase expression of a series of secreted proteins.</text>
</comment>